<accession>A0A2D0NGT2</accession>
<feature type="chain" id="PRO_5012655054" description="DUF2147 domain-containing protein" evidence="1">
    <location>
        <begin position="21"/>
        <end position="143"/>
    </location>
</feature>
<evidence type="ECO:0000313" key="4">
    <source>
        <dbReference type="Proteomes" id="UP000223913"/>
    </source>
</evidence>
<reference evidence="3 4" key="1">
    <citation type="submission" date="2017-10" db="EMBL/GenBank/DDBJ databases">
        <title>The draft genome sequence of Lewinella nigricans NBRC 102662.</title>
        <authorList>
            <person name="Wang K."/>
        </authorList>
    </citation>
    <scope>NUCLEOTIDE SEQUENCE [LARGE SCALE GENOMIC DNA]</scope>
    <source>
        <strain evidence="3 4">NBRC 102662</strain>
    </source>
</reference>
<sequence length="143" mass="16375">MRILLIACLFFVGFSLSAQAQNSPVGVWKTIDDKSGEAKSHIEIYEDDGKYYGKILKLLRKGPETICEKCPGAKKDKKLVGMVIIEDLETKDDYWKNGSILDPETGKEYGCSIWFEDGQSDELQVRGKHWTGLYRTQTWYRVD</sequence>
<evidence type="ECO:0000313" key="3">
    <source>
        <dbReference type="EMBL" id="PHN07379.1"/>
    </source>
</evidence>
<dbReference type="Pfam" id="PF09917">
    <property type="entry name" value="DUF2147"/>
    <property type="match status" value="1"/>
</dbReference>
<dbReference type="Proteomes" id="UP000223913">
    <property type="component" value="Unassembled WGS sequence"/>
</dbReference>
<dbReference type="PANTHER" id="PTHR36919">
    <property type="entry name" value="BLR1215 PROTEIN"/>
    <property type="match status" value="1"/>
</dbReference>
<proteinExistence type="predicted"/>
<gene>
    <name evidence="3" type="ORF">CRP01_07045</name>
</gene>
<evidence type="ECO:0000256" key="1">
    <source>
        <dbReference type="SAM" id="SignalP"/>
    </source>
</evidence>
<keyword evidence="4" id="KW-1185">Reference proteome</keyword>
<evidence type="ECO:0000259" key="2">
    <source>
        <dbReference type="Pfam" id="PF09917"/>
    </source>
</evidence>
<dbReference type="OrthoDB" id="9814399at2"/>
<dbReference type="AlphaFoldDB" id="A0A2D0NGT2"/>
<dbReference type="EMBL" id="PDUD01000010">
    <property type="protein sequence ID" value="PHN07379.1"/>
    <property type="molecule type" value="Genomic_DNA"/>
</dbReference>
<dbReference type="InterPro" id="IPR019223">
    <property type="entry name" value="DUF2147"/>
</dbReference>
<feature type="domain" description="DUF2147" evidence="2">
    <location>
        <begin position="26"/>
        <end position="141"/>
    </location>
</feature>
<protein>
    <recommendedName>
        <fullName evidence="2">DUF2147 domain-containing protein</fullName>
    </recommendedName>
</protein>
<comment type="caution">
    <text evidence="3">The sequence shown here is derived from an EMBL/GenBank/DDBJ whole genome shotgun (WGS) entry which is preliminary data.</text>
</comment>
<dbReference type="RefSeq" id="WP_099149309.1">
    <property type="nucleotide sequence ID" value="NZ_PDUD01000010.1"/>
</dbReference>
<name>A0A2D0NGT2_FLAN2</name>
<dbReference type="PANTHER" id="PTHR36919:SF3">
    <property type="entry name" value="BLL5882 PROTEIN"/>
    <property type="match status" value="1"/>
</dbReference>
<organism evidence="3 4">
    <name type="scientific">Flavilitoribacter nigricans (strain ATCC 23147 / DSM 23189 / NBRC 102662 / NCIMB 1420 / SS-2)</name>
    <name type="common">Lewinella nigricans</name>
    <dbReference type="NCBI Taxonomy" id="1122177"/>
    <lineage>
        <taxon>Bacteria</taxon>
        <taxon>Pseudomonadati</taxon>
        <taxon>Bacteroidota</taxon>
        <taxon>Saprospiria</taxon>
        <taxon>Saprospirales</taxon>
        <taxon>Lewinellaceae</taxon>
        <taxon>Flavilitoribacter</taxon>
    </lineage>
</organism>
<keyword evidence="1" id="KW-0732">Signal</keyword>
<dbReference type="Gene3D" id="2.40.128.520">
    <property type="match status" value="1"/>
</dbReference>
<feature type="signal peptide" evidence="1">
    <location>
        <begin position="1"/>
        <end position="20"/>
    </location>
</feature>